<evidence type="ECO:0000256" key="3">
    <source>
        <dbReference type="ARBA" id="ARBA00023125"/>
    </source>
</evidence>
<dbReference type="Pfam" id="PF00356">
    <property type="entry name" value="LacI"/>
    <property type="match status" value="1"/>
</dbReference>
<reference evidence="6 7" key="1">
    <citation type="submission" date="2016-11" db="EMBL/GenBank/DDBJ databases">
        <authorList>
            <person name="Jaros S."/>
            <person name="Januszkiewicz K."/>
            <person name="Wedrychowicz H."/>
        </authorList>
    </citation>
    <scope>NUCLEOTIDE SEQUENCE [LARGE SCALE GENOMIC DNA]</scope>
    <source>
        <strain evidence="6 7">DSM 3089</strain>
    </source>
</reference>
<dbReference type="Proteomes" id="UP000184526">
    <property type="component" value="Unassembled WGS sequence"/>
</dbReference>
<dbReference type="PROSITE" id="PS50932">
    <property type="entry name" value="HTH_LACI_2"/>
    <property type="match status" value="1"/>
</dbReference>
<accession>A0A1M5YCD1</accession>
<dbReference type="GO" id="GO:0000976">
    <property type="term" value="F:transcription cis-regulatory region binding"/>
    <property type="evidence" value="ECO:0007669"/>
    <property type="project" value="TreeGrafter"/>
</dbReference>
<dbReference type="InterPro" id="IPR000843">
    <property type="entry name" value="HTH_LacI"/>
</dbReference>
<dbReference type="SMART" id="SM00354">
    <property type="entry name" value="HTH_LACI"/>
    <property type="match status" value="1"/>
</dbReference>
<dbReference type="Pfam" id="PF13377">
    <property type="entry name" value="Peripla_BP_3"/>
    <property type="match status" value="1"/>
</dbReference>
<evidence type="ECO:0000313" key="7">
    <source>
        <dbReference type="Proteomes" id="UP000184526"/>
    </source>
</evidence>
<evidence type="ECO:0000256" key="4">
    <source>
        <dbReference type="ARBA" id="ARBA00023163"/>
    </source>
</evidence>
<feature type="domain" description="HTH lacI-type" evidence="5">
    <location>
        <begin position="7"/>
        <end position="62"/>
    </location>
</feature>
<gene>
    <name evidence="6" type="ORF">SAMN02745196_02818</name>
</gene>
<sequence>MQIMGKITMQDIAEMAGVSKATVSMVISKKDKHIGEETRNRILNICDEVGYIPNSIARSLATKKSETIGVLLPDIENPFFSELFRAIEDRANSLKYNVFLCNTDNDSKKEKKYLELLIGRLVDGVIVVSEGHIKSSVDLLKKNNVPYIVVDRHIDDRKEYNGVYCCNKSGIFKAVKYLYTSGKRHIAFVTGPAELEVAKRRLEAYECVMKEFDIYKEGYVFQGDFKLSGGINATEEIIDKLDKFDAIIYSNDFMAIGGMKVLKRRGYRIPEDVAIIGYDNISICTMVEPELTTIAQPIYDIGTTACDKLVNMIENRVCVDNSIVEFEPDLVLRKTT</sequence>
<dbReference type="InterPro" id="IPR028082">
    <property type="entry name" value="Peripla_BP_I"/>
</dbReference>
<dbReference type="CDD" id="cd06267">
    <property type="entry name" value="PBP1_LacI_sugar_binding-like"/>
    <property type="match status" value="1"/>
</dbReference>
<dbReference type="SUPFAM" id="SSF47413">
    <property type="entry name" value="lambda repressor-like DNA-binding domains"/>
    <property type="match status" value="1"/>
</dbReference>
<keyword evidence="1" id="KW-0678">Repressor</keyword>
<dbReference type="InterPro" id="IPR010982">
    <property type="entry name" value="Lambda_DNA-bd_dom_sf"/>
</dbReference>
<dbReference type="AlphaFoldDB" id="A0A1M5YCD1"/>
<keyword evidence="2" id="KW-0805">Transcription regulation</keyword>
<keyword evidence="3" id="KW-0238">DNA-binding</keyword>
<dbReference type="PANTHER" id="PTHR30146:SF148">
    <property type="entry name" value="HTH-TYPE TRANSCRIPTIONAL REPRESSOR PURR-RELATED"/>
    <property type="match status" value="1"/>
</dbReference>
<evidence type="ECO:0000256" key="2">
    <source>
        <dbReference type="ARBA" id="ARBA00023015"/>
    </source>
</evidence>
<dbReference type="InterPro" id="IPR046335">
    <property type="entry name" value="LacI/GalR-like_sensor"/>
</dbReference>
<dbReference type="CDD" id="cd01392">
    <property type="entry name" value="HTH_LacI"/>
    <property type="match status" value="1"/>
</dbReference>
<name>A0A1M5YCD1_9CLOT</name>
<keyword evidence="7" id="KW-1185">Reference proteome</keyword>
<proteinExistence type="predicted"/>
<dbReference type="PROSITE" id="PS00356">
    <property type="entry name" value="HTH_LACI_1"/>
    <property type="match status" value="1"/>
</dbReference>
<organism evidence="6 7">
    <name type="scientific">Clostridium collagenovorans DSM 3089</name>
    <dbReference type="NCBI Taxonomy" id="1121306"/>
    <lineage>
        <taxon>Bacteria</taxon>
        <taxon>Bacillati</taxon>
        <taxon>Bacillota</taxon>
        <taxon>Clostridia</taxon>
        <taxon>Eubacteriales</taxon>
        <taxon>Clostridiaceae</taxon>
        <taxon>Clostridium</taxon>
    </lineage>
</organism>
<protein>
    <submittedName>
        <fullName evidence="6">Transcriptional regulator, LacI family</fullName>
    </submittedName>
</protein>
<dbReference type="PANTHER" id="PTHR30146">
    <property type="entry name" value="LACI-RELATED TRANSCRIPTIONAL REPRESSOR"/>
    <property type="match status" value="1"/>
</dbReference>
<keyword evidence="4" id="KW-0804">Transcription</keyword>
<dbReference type="Gene3D" id="3.40.50.2300">
    <property type="match status" value="2"/>
</dbReference>
<evidence type="ECO:0000259" key="5">
    <source>
        <dbReference type="PROSITE" id="PS50932"/>
    </source>
</evidence>
<dbReference type="Gene3D" id="1.10.260.40">
    <property type="entry name" value="lambda repressor-like DNA-binding domains"/>
    <property type="match status" value="1"/>
</dbReference>
<evidence type="ECO:0000313" key="6">
    <source>
        <dbReference type="EMBL" id="SHI09695.1"/>
    </source>
</evidence>
<dbReference type="GO" id="GO:0003700">
    <property type="term" value="F:DNA-binding transcription factor activity"/>
    <property type="evidence" value="ECO:0007669"/>
    <property type="project" value="TreeGrafter"/>
</dbReference>
<evidence type="ECO:0000256" key="1">
    <source>
        <dbReference type="ARBA" id="ARBA00022491"/>
    </source>
</evidence>
<dbReference type="STRING" id="1121306.SAMN02745196_02818"/>
<dbReference type="SUPFAM" id="SSF53822">
    <property type="entry name" value="Periplasmic binding protein-like I"/>
    <property type="match status" value="1"/>
</dbReference>
<dbReference type="EMBL" id="FQXP01000013">
    <property type="protein sequence ID" value="SHI09695.1"/>
    <property type="molecule type" value="Genomic_DNA"/>
</dbReference>